<dbReference type="EMBL" id="DF970196">
    <property type="protein sequence ID" value="GAP66266.1"/>
    <property type="molecule type" value="Genomic_DNA"/>
</dbReference>
<keyword evidence="4" id="KW-1185">Reference proteome</keyword>
<dbReference type="OrthoDB" id="6434547at2"/>
<dbReference type="STRING" id="1475481.GCA_000953855_01600"/>
<dbReference type="AlphaFoldDB" id="A0A0K8QNI9"/>
<reference evidence="2" key="1">
    <citation type="submission" date="2015-03" db="EMBL/GenBank/DDBJ databases">
        <title>Draft genome sequence of Mizugakiibacter sediminis skMP5.</title>
        <authorList>
            <person name="Watanabe T."/>
            <person name="Kojima H."/>
            <person name="Fukui M."/>
        </authorList>
    </citation>
    <scope>NUCLEOTIDE SEQUENCE</scope>
    <source>
        <strain evidence="2">SkMP5</strain>
    </source>
</reference>
<evidence type="ECO:0000313" key="3">
    <source>
        <dbReference type="EMBL" id="GAP66266.1"/>
    </source>
</evidence>
<organism evidence="3">
    <name type="scientific">Mizugakiibacter sediminis</name>
    <dbReference type="NCBI Taxonomy" id="1475481"/>
    <lineage>
        <taxon>Bacteria</taxon>
        <taxon>Pseudomonadati</taxon>
        <taxon>Pseudomonadota</taxon>
        <taxon>Gammaproteobacteria</taxon>
        <taxon>Lysobacterales</taxon>
        <taxon>Rhodanobacteraceae</taxon>
        <taxon>Mizugakiibacter</taxon>
    </lineage>
</organism>
<sequence length="68" mass="7321">MRVRAADGLRVPMEHAPRSYIEAKPQEVADTPYYRRRLAAGELVRVDAPAAPPAEAATPPAPKKGSKA</sequence>
<dbReference type="Proteomes" id="UP000253740">
    <property type="component" value="Unassembled WGS sequence"/>
</dbReference>
<evidence type="ECO:0008006" key="5">
    <source>
        <dbReference type="Google" id="ProtNLM"/>
    </source>
</evidence>
<feature type="region of interest" description="Disordered" evidence="1">
    <location>
        <begin position="49"/>
        <end position="68"/>
    </location>
</feature>
<evidence type="ECO:0000256" key="1">
    <source>
        <dbReference type="SAM" id="MobiDB-lite"/>
    </source>
</evidence>
<dbReference type="RefSeq" id="WP_062536782.1">
    <property type="nucleotide sequence ID" value="NZ_DF970196.1"/>
</dbReference>
<dbReference type="HOGENOM" id="CLU_194617_1_0_6"/>
<reference evidence="3" key="2">
    <citation type="submission" date="2015-08" db="EMBL/GenBank/DDBJ databases">
        <title>Complete DNA Sequence of Pseudomonas syringae pv. actinidiae, the Causal Agent of Kiwifruit Canker Disease.</title>
        <authorList>
            <person name="Rikkerink E.H.A."/>
            <person name="Fineran P.C."/>
        </authorList>
    </citation>
    <scope>NUCLEOTIDE SEQUENCE</scope>
    <source>
        <strain evidence="3">SkMP5</strain>
    </source>
</reference>
<protein>
    <recommendedName>
        <fullName evidence="5">DUF2635 domain-containing protein</fullName>
    </recommendedName>
</protein>
<accession>A0A0K8QNI9</accession>
<evidence type="ECO:0000313" key="4">
    <source>
        <dbReference type="Proteomes" id="UP000253740"/>
    </source>
</evidence>
<gene>
    <name evidence="2" type="ORF">MBSD_1217</name>
    <name evidence="3" type="ORF">MBSD_n1570</name>
</gene>
<dbReference type="EMBL" id="DF952378">
    <property type="protein sequence ID" value="GAN44682.1"/>
    <property type="molecule type" value="Genomic_DNA"/>
</dbReference>
<proteinExistence type="predicted"/>
<evidence type="ECO:0000313" key="2">
    <source>
        <dbReference type="EMBL" id="GAN44682.1"/>
    </source>
</evidence>
<name>A0A0K8QNI9_9GAMM</name>